<accession>A0A0F8YXC1</accession>
<feature type="domain" description="Aminoacyl-tRNA synthetase class Ia" evidence="6">
    <location>
        <begin position="21"/>
        <end position="75"/>
    </location>
</feature>
<dbReference type="Gene3D" id="3.40.50.620">
    <property type="entry name" value="HUPs"/>
    <property type="match status" value="1"/>
</dbReference>
<evidence type="ECO:0000256" key="2">
    <source>
        <dbReference type="ARBA" id="ARBA00022741"/>
    </source>
</evidence>
<dbReference type="GO" id="GO:0005829">
    <property type="term" value="C:cytosol"/>
    <property type="evidence" value="ECO:0007669"/>
    <property type="project" value="TreeGrafter"/>
</dbReference>
<dbReference type="PROSITE" id="PS00178">
    <property type="entry name" value="AA_TRNA_LIGASE_I"/>
    <property type="match status" value="1"/>
</dbReference>
<keyword evidence="5" id="KW-0030">Aminoacyl-tRNA synthetase</keyword>
<reference evidence="7" key="1">
    <citation type="journal article" date="2015" name="Nature">
        <title>Complex archaea that bridge the gap between prokaryotes and eukaryotes.</title>
        <authorList>
            <person name="Spang A."/>
            <person name="Saw J.H."/>
            <person name="Jorgensen S.L."/>
            <person name="Zaremba-Niedzwiedzka K."/>
            <person name="Martijn J."/>
            <person name="Lind A.E."/>
            <person name="van Eijk R."/>
            <person name="Schleper C."/>
            <person name="Guy L."/>
            <person name="Ettema T.J."/>
        </authorList>
    </citation>
    <scope>NUCLEOTIDE SEQUENCE</scope>
</reference>
<keyword evidence="3" id="KW-0067">ATP-binding</keyword>
<dbReference type="PANTHER" id="PTHR42765">
    <property type="entry name" value="SOLEUCYL-TRNA SYNTHETASE"/>
    <property type="match status" value="1"/>
</dbReference>
<dbReference type="PANTHER" id="PTHR42765:SF1">
    <property type="entry name" value="ISOLEUCINE--TRNA LIGASE, MITOCHONDRIAL"/>
    <property type="match status" value="1"/>
</dbReference>
<sequence length="75" mass="9126">MVIFIKILDKKLDLKELEERILKFWKEDDIYSLIKKKEEDKEPWRFIDGPPYTTGLIHLGTAWNKILKDFVIKYK</sequence>
<evidence type="ECO:0000256" key="3">
    <source>
        <dbReference type="ARBA" id="ARBA00022840"/>
    </source>
</evidence>
<dbReference type="GO" id="GO:0004822">
    <property type="term" value="F:isoleucine-tRNA ligase activity"/>
    <property type="evidence" value="ECO:0007669"/>
    <property type="project" value="TreeGrafter"/>
</dbReference>
<evidence type="ECO:0000256" key="1">
    <source>
        <dbReference type="ARBA" id="ARBA00022598"/>
    </source>
</evidence>
<evidence type="ECO:0000256" key="5">
    <source>
        <dbReference type="ARBA" id="ARBA00023146"/>
    </source>
</evidence>
<evidence type="ECO:0000313" key="7">
    <source>
        <dbReference type="EMBL" id="KKK58709.1"/>
    </source>
</evidence>
<evidence type="ECO:0000259" key="6">
    <source>
        <dbReference type="Pfam" id="PF00133"/>
    </source>
</evidence>
<dbReference type="InterPro" id="IPR014729">
    <property type="entry name" value="Rossmann-like_a/b/a_fold"/>
</dbReference>
<name>A0A0F8YXC1_9ZZZZ</name>
<protein>
    <recommendedName>
        <fullName evidence="6">Aminoacyl-tRNA synthetase class Ia domain-containing protein</fullName>
    </recommendedName>
</protein>
<dbReference type="EMBL" id="LAZR01063840">
    <property type="protein sequence ID" value="KKK58709.1"/>
    <property type="molecule type" value="Genomic_DNA"/>
</dbReference>
<organism evidence="7">
    <name type="scientific">marine sediment metagenome</name>
    <dbReference type="NCBI Taxonomy" id="412755"/>
    <lineage>
        <taxon>unclassified sequences</taxon>
        <taxon>metagenomes</taxon>
        <taxon>ecological metagenomes</taxon>
    </lineage>
</organism>
<evidence type="ECO:0000256" key="4">
    <source>
        <dbReference type="ARBA" id="ARBA00022917"/>
    </source>
</evidence>
<dbReference type="GO" id="GO:0005524">
    <property type="term" value="F:ATP binding"/>
    <property type="evidence" value="ECO:0007669"/>
    <property type="project" value="UniProtKB-KW"/>
</dbReference>
<dbReference type="GO" id="GO:0006428">
    <property type="term" value="P:isoleucyl-tRNA aminoacylation"/>
    <property type="evidence" value="ECO:0007669"/>
    <property type="project" value="TreeGrafter"/>
</dbReference>
<dbReference type="SUPFAM" id="SSF52374">
    <property type="entry name" value="Nucleotidylyl transferase"/>
    <property type="match status" value="1"/>
</dbReference>
<dbReference type="InterPro" id="IPR002300">
    <property type="entry name" value="aa-tRNA-synth_Ia"/>
</dbReference>
<gene>
    <name evidence="7" type="ORF">LCGC14_3041700</name>
</gene>
<keyword evidence="2" id="KW-0547">Nucleotide-binding</keyword>
<feature type="non-terminal residue" evidence="7">
    <location>
        <position position="75"/>
    </location>
</feature>
<dbReference type="InterPro" id="IPR001412">
    <property type="entry name" value="aa-tRNA-synth_I_CS"/>
</dbReference>
<dbReference type="Pfam" id="PF00133">
    <property type="entry name" value="tRNA-synt_1"/>
    <property type="match status" value="1"/>
</dbReference>
<keyword evidence="1" id="KW-0436">Ligase</keyword>
<dbReference type="InterPro" id="IPR050081">
    <property type="entry name" value="Ile-tRNA_ligase"/>
</dbReference>
<keyword evidence="4" id="KW-0648">Protein biosynthesis</keyword>
<proteinExistence type="predicted"/>
<dbReference type="AlphaFoldDB" id="A0A0F8YXC1"/>
<comment type="caution">
    <text evidence="7">The sequence shown here is derived from an EMBL/GenBank/DDBJ whole genome shotgun (WGS) entry which is preliminary data.</text>
</comment>